<accession>A0ABY1ZPE5</accession>
<evidence type="ECO:0000256" key="6">
    <source>
        <dbReference type="PROSITE-ProRule" id="PRU00169"/>
    </source>
</evidence>
<dbReference type="InterPro" id="IPR013656">
    <property type="entry name" value="PAS_4"/>
</dbReference>
<evidence type="ECO:0000259" key="11">
    <source>
        <dbReference type="PROSITE" id="PS50113"/>
    </source>
</evidence>
<evidence type="ECO:0000313" key="12">
    <source>
        <dbReference type="EMBL" id="TBW58468.1"/>
    </source>
</evidence>
<evidence type="ECO:0000259" key="8">
    <source>
        <dbReference type="PROSITE" id="PS50109"/>
    </source>
</evidence>
<dbReference type="Pfam" id="PF08448">
    <property type="entry name" value="PAS_4"/>
    <property type="match status" value="1"/>
</dbReference>
<dbReference type="Gene3D" id="3.40.50.2300">
    <property type="match status" value="1"/>
</dbReference>
<keyword evidence="13" id="KW-1185">Reference proteome</keyword>
<dbReference type="InterPro" id="IPR005467">
    <property type="entry name" value="His_kinase_dom"/>
</dbReference>
<keyword evidence="7" id="KW-0175">Coiled coil</keyword>
<dbReference type="NCBIfam" id="TIGR00229">
    <property type="entry name" value="sensory_box"/>
    <property type="match status" value="1"/>
</dbReference>
<dbReference type="SUPFAM" id="SSF47384">
    <property type="entry name" value="Homodimeric domain of signal transducing histidine kinase"/>
    <property type="match status" value="1"/>
</dbReference>
<dbReference type="InterPro" id="IPR001789">
    <property type="entry name" value="Sig_transdc_resp-reg_receiver"/>
</dbReference>
<evidence type="ECO:0000256" key="1">
    <source>
        <dbReference type="ARBA" id="ARBA00000085"/>
    </source>
</evidence>
<reference evidence="12 13" key="1">
    <citation type="submission" date="2019-02" db="EMBL/GenBank/DDBJ databases">
        <title>Marinobacter halodurans sp. nov., a marine bacterium isolated from sea tidal flat.</title>
        <authorList>
            <person name="Yoo Y."/>
            <person name="Lee D.W."/>
            <person name="Kim B.S."/>
            <person name="Kim J.-J."/>
        </authorList>
    </citation>
    <scope>NUCLEOTIDE SEQUENCE [LARGE SCALE GENOMIC DNA]</scope>
    <source>
        <strain evidence="12 13">YJ-S3-2</strain>
    </source>
</reference>
<dbReference type="EMBL" id="SJDL01000004">
    <property type="protein sequence ID" value="TBW58468.1"/>
    <property type="molecule type" value="Genomic_DNA"/>
</dbReference>
<dbReference type="Pfam" id="PF00072">
    <property type="entry name" value="Response_reg"/>
    <property type="match status" value="1"/>
</dbReference>
<dbReference type="InterPro" id="IPR011006">
    <property type="entry name" value="CheY-like_superfamily"/>
</dbReference>
<evidence type="ECO:0000259" key="9">
    <source>
        <dbReference type="PROSITE" id="PS50110"/>
    </source>
</evidence>
<dbReference type="CDD" id="cd00082">
    <property type="entry name" value="HisKA"/>
    <property type="match status" value="1"/>
</dbReference>
<dbReference type="PANTHER" id="PTHR43047:SF9">
    <property type="entry name" value="HISTIDINE KINASE"/>
    <property type="match status" value="1"/>
</dbReference>
<comment type="catalytic activity">
    <reaction evidence="1">
        <text>ATP + protein L-histidine = ADP + protein N-phospho-L-histidine.</text>
        <dbReference type="EC" id="2.7.13.3"/>
    </reaction>
</comment>
<dbReference type="InterPro" id="IPR036097">
    <property type="entry name" value="HisK_dim/P_sf"/>
</dbReference>
<dbReference type="Gene3D" id="1.10.287.130">
    <property type="match status" value="1"/>
</dbReference>
<keyword evidence="3 6" id="KW-0597">Phosphoprotein</keyword>
<evidence type="ECO:0000256" key="5">
    <source>
        <dbReference type="ARBA" id="ARBA00022777"/>
    </source>
</evidence>
<feature type="domain" description="Histidine kinase" evidence="8">
    <location>
        <begin position="530"/>
        <end position="743"/>
    </location>
</feature>
<feature type="domain" description="Response regulatory" evidence="9">
    <location>
        <begin position="766"/>
        <end position="883"/>
    </location>
</feature>
<feature type="coiled-coil region" evidence="7">
    <location>
        <begin position="468"/>
        <end position="516"/>
    </location>
</feature>
<dbReference type="SMART" id="SM00086">
    <property type="entry name" value="PAC"/>
    <property type="match status" value="1"/>
</dbReference>
<feature type="coiled-coil region" evidence="7">
    <location>
        <begin position="36"/>
        <end position="112"/>
    </location>
</feature>
<dbReference type="PRINTS" id="PR00344">
    <property type="entry name" value="BCTRLSENSOR"/>
</dbReference>
<dbReference type="CDD" id="cd00156">
    <property type="entry name" value="REC"/>
    <property type="match status" value="1"/>
</dbReference>
<dbReference type="EC" id="2.7.13.3" evidence="2"/>
<dbReference type="SUPFAM" id="SSF55874">
    <property type="entry name" value="ATPase domain of HSP90 chaperone/DNA topoisomerase II/histidine kinase"/>
    <property type="match status" value="1"/>
</dbReference>
<evidence type="ECO:0000259" key="10">
    <source>
        <dbReference type="PROSITE" id="PS50112"/>
    </source>
</evidence>
<dbReference type="InterPro" id="IPR000700">
    <property type="entry name" value="PAS-assoc_C"/>
</dbReference>
<keyword evidence="5" id="KW-0418">Kinase</keyword>
<dbReference type="InterPro" id="IPR004358">
    <property type="entry name" value="Sig_transdc_His_kin-like_C"/>
</dbReference>
<evidence type="ECO:0000256" key="4">
    <source>
        <dbReference type="ARBA" id="ARBA00022679"/>
    </source>
</evidence>
<dbReference type="PROSITE" id="PS50113">
    <property type="entry name" value="PAC"/>
    <property type="match status" value="1"/>
</dbReference>
<dbReference type="Proteomes" id="UP000313645">
    <property type="component" value="Unassembled WGS sequence"/>
</dbReference>
<sequence>MASSLTVCTSTRHLPEWSLASPQPIANEPDARDQRIAELEAENARLRTIRDALITRVESSGAHKPAPYAAFEHSVVLAEQVRERTEALNLAMAELKSSNRALIAAREDAETASQRLIDAIESIVDGFVLFDHRHRVVLTNSRFRSYWADNGEAIRPGVAIADMKRLAVETGLVVEEQRDSQSGGVVYRLANGRWVQVSERPTREGGLVILYSDITDVKNTEDERRERALAEKSRLLQSTVDNLSQGVVLVNEAGMPEIWNDRFVSLTGLSPGDVKQDRRIDALMALSEIPLLTPESVDEAGDPCHAMEHRAQDGQVLEIRTHPMADGRYVNTYTDITERYRYAETLRESERWIRVVTDHVPALIAYVGADLTVQFCNKVYEAWYGDGRQSLLGRHLEDVHTPELYDRLMPHMQDALAGNNVTFEFEESNARGQQRYMLRSYVPNRGSDGSVIGFFVLIRDITDRRRTALALQQAYDNLEQRVKERTAALTGLNNKLRQEISERAVIEARLRDAKMEAERANLSKTKFLAAVSHDLLQPLNAARLFTSALMEQSFGPRAEGLVRSVSTSLDDVENLLGTLVDISKLDAGVIKPDVNPFDLRDLLNNIAREFRQMATAEGIDLHFVPSSAVVESDSQLLARILRNFLTNAIRYTGAGRILLGCRRKRHSVMLEVWDTGPGIPADKLTEIFQEFKRIRPAGAPQDKGLGLGLAIVDKIARMLDHRITVHSVEGKGSMFAVEVPLGQLRPDQQPSDASALVSPHSLDGSRVWVIDNDRSICDGMRTLLEGWGCEVVTAVSVDDLDAQLDIADSPVDLILADYHLDYDENGVDAVAAIHARRDDAVPVVMITANYTNELKQHIRGLGYHLINKPVKPLKLRSVLNHLLLGRRTFVGR</sequence>
<dbReference type="PROSITE" id="PS50109">
    <property type="entry name" value="HIS_KIN"/>
    <property type="match status" value="1"/>
</dbReference>
<dbReference type="Gene3D" id="3.30.565.10">
    <property type="entry name" value="Histidine kinase-like ATPase, C-terminal domain"/>
    <property type="match status" value="1"/>
</dbReference>
<dbReference type="RefSeq" id="WP_131479099.1">
    <property type="nucleotide sequence ID" value="NZ_SJDL01000004.1"/>
</dbReference>
<evidence type="ECO:0000256" key="7">
    <source>
        <dbReference type="SAM" id="Coils"/>
    </source>
</evidence>
<dbReference type="Gene3D" id="3.30.450.20">
    <property type="entry name" value="PAS domain"/>
    <property type="match status" value="3"/>
</dbReference>
<comment type="caution">
    <text evidence="12">The sequence shown here is derived from an EMBL/GenBank/DDBJ whole genome shotgun (WGS) entry which is preliminary data.</text>
</comment>
<dbReference type="InterPro" id="IPR035965">
    <property type="entry name" value="PAS-like_dom_sf"/>
</dbReference>
<dbReference type="InterPro" id="IPR000014">
    <property type="entry name" value="PAS"/>
</dbReference>
<dbReference type="PROSITE" id="PS50110">
    <property type="entry name" value="RESPONSE_REGULATORY"/>
    <property type="match status" value="1"/>
</dbReference>
<dbReference type="Pfam" id="PF12860">
    <property type="entry name" value="PAS_7"/>
    <property type="match status" value="2"/>
</dbReference>
<dbReference type="CDD" id="cd00075">
    <property type="entry name" value="HATPase"/>
    <property type="match status" value="1"/>
</dbReference>
<dbReference type="SUPFAM" id="SSF52172">
    <property type="entry name" value="CheY-like"/>
    <property type="match status" value="1"/>
</dbReference>
<dbReference type="SMART" id="SM00448">
    <property type="entry name" value="REC"/>
    <property type="match status" value="1"/>
</dbReference>
<dbReference type="SMART" id="SM00388">
    <property type="entry name" value="HisKA"/>
    <property type="match status" value="1"/>
</dbReference>
<protein>
    <recommendedName>
        <fullName evidence="2">histidine kinase</fullName>
        <ecNumber evidence="2">2.7.13.3</ecNumber>
    </recommendedName>
</protein>
<dbReference type="CDD" id="cd00130">
    <property type="entry name" value="PAS"/>
    <property type="match status" value="1"/>
</dbReference>
<dbReference type="InterPro" id="IPR003594">
    <property type="entry name" value="HATPase_dom"/>
</dbReference>
<dbReference type="InterPro" id="IPR003661">
    <property type="entry name" value="HisK_dim/P_dom"/>
</dbReference>
<name>A0ABY1ZPE5_9GAMM</name>
<dbReference type="Pfam" id="PF00512">
    <property type="entry name" value="HisKA"/>
    <property type="match status" value="1"/>
</dbReference>
<dbReference type="InterPro" id="IPR036890">
    <property type="entry name" value="HATPase_C_sf"/>
</dbReference>
<dbReference type="SUPFAM" id="SSF55785">
    <property type="entry name" value="PYP-like sensor domain (PAS domain)"/>
    <property type="match status" value="2"/>
</dbReference>
<dbReference type="InterPro" id="IPR001610">
    <property type="entry name" value="PAC"/>
</dbReference>
<keyword evidence="4" id="KW-0808">Transferase</keyword>
<dbReference type="Pfam" id="PF02518">
    <property type="entry name" value="HATPase_c"/>
    <property type="match status" value="1"/>
</dbReference>
<gene>
    <name evidence="12" type="ORF">EZI54_03540</name>
</gene>
<dbReference type="PANTHER" id="PTHR43047">
    <property type="entry name" value="TWO-COMPONENT HISTIDINE PROTEIN KINASE"/>
    <property type="match status" value="1"/>
</dbReference>
<feature type="modified residue" description="4-aspartylphosphate" evidence="6">
    <location>
        <position position="817"/>
    </location>
</feature>
<feature type="domain" description="PAS" evidence="10">
    <location>
        <begin position="232"/>
        <end position="274"/>
    </location>
</feature>
<feature type="domain" description="PAC" evidence="11">
    <location>
        <begin position="421"/>
        <end position="473"/>
    </location>
</feature>
<evidence type="ECO:0000313" key="13">
    <source>
        <dbReference type="Proteomes" id="UP000313645"/>
    </source>
</evidence>
<proteinExistence type="predicted"/>
<dbReference type="NCBIfam" id="NF041832">
    <property type="entry name" value="near_NosP_CTERM"/>
    <property type="match status" value="1"/>
</dbReference>
<organism evidence="12 13">
    <name type="scientific">Marinobacter halodurans</name>
    <dbReference type="NCBI Taxonomy" id="2528979"/>
    <lineage>
        <taxon>Bacteria</taxon>
        <taxon>Pseudomonadati</taxon>
        <taxon>Pseudomonadota</taxon>
        <taxon>Gammaproteobacteria</taxon>
        <taxon>Pseudomonadales</taxon>
        <taxon>Marinobacteraceae</taxon>
        <taxon>Marinobacter</taxon>
    </lineage>
</organism>
<evidence type="ECO:0000256" key="2">
    <source>
        <dbReference type="ARBA" id="ARBA00012438"/>
    </source>
</evidence>
<dbReference type="PROSITE" id="PS50112">
    <property type="entry name" value="PAS"/>
    <property type="match status" value="1"/>
</dbReference>
<evidence type="ECO:0000256" key="3">
    <source>
        <dbReference type="ARBA" id="ARBA00022553"/>
    </source>
</evidence>
<dbReference type="SMART" id="SM00091">
    <property type="entry name" value="PAS"/>
    <property type="match status" value="3"/>
</dbReference>
<dbReference type="SMART" id="SM00387">
    <property type="entry name" value="HATPase_c"/>
    <property type="match status" value="1"/>
</dbReference>